<keyword evidence="2" id="KW-1185">Reference proteome</keyword>
<sequence>MVWGPGARVLYDQSGKQALGVPLVVLSCLLFCLTPHSSLSPPPPDLVPFLTLHQPPHPSTLSLSSPPTFSLTLLSHISPIPSIHLSSPSVTTQYLFYYHSQPSIPSNCLSISPTIIPYCH</sequence>
<protein>
    <submittedName>
        <fullName evidence="1">Uncharacterized protein</fullName>
    </submittedName>
</protein>
<proteinExistence type="predicted"/>
<evidence type="ECO:0000313" key="1">
    <source>
        <dbReference type="EMBL" id="KAK4310946.1"/>
    </source>
</evidence>
<evidence type="ECO:0000313" key="2">
    <source>
        <dbReference type="Proteomes" id="UP001292094"/>
    </source>
</evidence>
<reference evidence="1" key="1">
    <citation type="submission" date="2023-11" db="EMBL/GenBank/DDBJ databases">
        <title>Genome assemblies of two species of porcelain crab, Petrolisthes cinctipes and Petrolisthes manimaculis (Anomura: Porcellanidae).</title>
        <authorList>
            <person name="Angst P."/>
        </authorList>
    </citation>
    <scope>NUCLEOTIDE SEQUENCE</scope>
    <source>
        <strain evidence="1">PB745_02</strain>
        <tissue evidence="1">Gill</tissue>
    </source>
</reference>
<accession>A0AAE1PN78</accession>
<organism evidence="1 2">
    <name type="scientific">Petrolisthes manimaculis</name>
    <dbReference type="NCBI Taxonomy" id="1843537"/>
    <lineage>
        <taxon>Eukaryota</taxon>
        <taxon>Metazoa</taxon>
        <taxon>Ecdysozoa</taxon>
        <taxon>Arthropoda</taxon>
        <taxon>Crustacea</taxon>
        <taxon>Multicrustacea</taxon>
        <taxon>Malacostraca</taxon>
        <taxon>Eumalacostraca</taxon>
        <taxon>Eucarida</taxon>
        <taxon>Decapoda</taxon>
        <taxon>Pleocyemata</taxon>
        <taxon>Anomura</taxon>
        <taxon>Galatheoidea</taxon>
        <taxon>Porcellanidae</taxon>
        <taxon>Petrolisthes</taxon>
    </lineage>
</organism>
<gene>
    <name evidence="1" type="ORF">Pmani_017522</name>
</gene>
<comment type="caution">
    <text evidence="1">The sequence shown here is derived from an EMBL/GenBank/DDBJ whole genome shotgun (WGS) entry which is preliminary data.</text>
</comment>
<name>A0AAE1PN78_9EUCA</name>
<dbReference type="Proteomes" id="UP001292094">
    <property type="component" value="Unassembled WGS sequence"/>
</dbReference>
<dbReference type="AlphaFoldDB" id="A0AAE1PN78"/>
<dbReference type="EMBL" id="JAWZYT010001577">
    <property type="protein sequence ID" value="KAK4310946.1"/>
    <property type="molecule type" value="Genomic_DNA"/>
</dbReference>